<dbReference type="GO" id="GO:0071456">
    <property type="term" value="P:cellular response to hypoxia"/>
    <property type="evidence" value="ECO:0007669"/>
    <property type="project" value="TreeGrafter"/>
</dbReference>
<dbReference type="SMART" id="SM00702">
    <property type="entry name" value="P4Hc"/>
    <property type="match status" value="1"/>
</dbReference>
<dbReference type="InterPro" id="IPR044862">
    <property type="entry name" value="Pro_4_hyd_alph_FE2OG_OXY"/>
</dbReference>
<feature type="domain" description="Fe2OG dioxygenase" evidence="7">
    <location>
        <begin position="96"/>
        <end position="206"/>
    </location>
</feature>
<dbReference type="eggNOG" id="COG3751">
    <property type="taxonomic scope" value="Bacteria"/>
</dbReference>
<keyword evidence="3" id="KW-0847">Vitamin C</keyword>
<evidence type="ECO:0000313" key="8">
    <source>
        <dbReference type="EMBL" id="OWP49044.1"/>
    </source>
</evidence>
<evidence type="ECO:0000256" key="2">
    <source>
        <dbReference type="ARBA" id="ARBA00022723"/>
    </source>
</evidence>
<keyword evidence="2" id="KW-0479">Metal-binding</keyword>
<sequence length="212" mass="23955">MYFDVHSPSMQGPLLQRIVDDLAEKGWSQQDAFLPDALVAQLATECRERDAAGKLASAAIGRGEGQAVREGVRGDRIQWLERGQSEACDLYLGALDALRLQVNRSLYLGLEDFEGHFALYPPGAFYQKHLDRFRDDDRRALSAVFYLNRDWPVTQGGELRMYLPDERTLDLPPLAGRLVVFLSGEFPHEVLPASHERLSLTGWFRRRGDAPL</sequence>
<gene>
    <name evidence="8" type="ORF">CEG18_20095</name>
</gene>
<dbReference type="EMBL" id="NJBA01000007">
    <property type="protein sequence ID" value="OWP49044.1"/>
    <property type="molecule type" value="Genomic_DNA"/>
</dbReference>
<dbReference type="Pfam" id="PF13640">
    <property type="entry name" value="2OG-FeII_Oxy_3"/>
    <property type="match status" value="1"/>
</dbReference>
<evidence type="ECO:0000259" key="7">
    <source>
        <dbReference type="PROSITE" id="PS51471"/>
    </source>
</evidence>
<organism evidence="8 9">
    <name type="scientific">Pseudomonas nitroreducens</name>
    <dbReference type="NCBI Taxonomy" id="46680"/>
    <lineage>
        <taxon>Bacteria</taxon>
        <taxon>Pseudomonadati</taxon>
        <taxon>Pseudomonadota</taxon>
        <taxon>Gammaproteobacteria</taxon>
        <taxon>Pseudomonadales</taxon>
        <taxon>Pseudomonadaceae</taxon>
        <taxon>Pseudomonas</taxon>
    </lineage>
</organism>
<evidence type="ECO:0000313" key="9">
    <source>
        <dbReference type="Proteomes" id="UP000198145"/>
    </source>
</evidence>
<dbReference type="Proteomes" id="UP000198145">
    <property type="component" value="Unassembled WGS sequence"/>
</dbReference>
<dbReference type="GO" id="GO:0031543">
    <property type="term" value="F:peptidyl-proline dioxygenase activity"/>
    <property type="evidence" value="ECO:0007669"/>
    <property type="project" value="TreeGrafter"/>
</dbReference>
<comment type="caution">
    <text evidence="8">The sequence shown here is derived from an EMBL/GenBank/DDBJ whole genome shotgun (WGS) entry which is preliminary data.</text>
</comment>
<keyword evidence="6" id="KW-0408">Iron</keyword>
<comment type="cofactor">
    <cofactor evidence="1">
        <name>L-ascorbate</name>
        <dbReference type="ChEBI" id="CHEBI:38290"/>
    </cofactor>
</comment>
<proteinExistence type="predicted"/>
<evidence type="ECO:0000256" key="6">
    <source>
        <dbReference type="ARBA" id="ARBA00023004"/>
    </source>
</evidence>
<dbReference type="PANTHER" id="PTHR12907:SF26">
    <property type="entry name" value="HIF PROLYL HYDROXYLASE, ISOFORM C"/>
    <property type="match status" value="1"/>
</dbReference>
<dbReference type="PANTHER" id="PTHR12907">
    <property type="entry name" value="EGL NINE HOMOLOG-RELATED"/>
    <property type="match status" value="1"/>
</dbReference>
<evidence type="ECO:0000256" key="1">
    <source>
        <dbReference type="ARBA" id="ARBA00001961"/>
    </source>
</evidence>
<evidence type="ECO:0000256" key="5">
    <source>
        <dbReference type="ARBA" id="ARBA00023002"/>
    </source>
</evidence>
<dbReference type="InterPro" id="IPR006620">
    <property type="entry name" value="Pro_4_hyd_alph"/>
</dbReference>
<dbReference type="InterPro" id="IPR051559">
    <property type="entry name" value="HIF_prolyl_hydroxylases"/>
</dbReference>
<dbReference type="AlphaFoldDB" id="A0A246F767"/>
<dbReference type="GO" id="GO:0008198">
    <property type="term" value="F:ferrous iron binding"/>
    <property type="evidence" value="ECO:0007669"/>
    <property type="project" value="TreeGrafter"/>
</dbReference>
<protein>
    <submittedName>
        <fullName evidence="8">2OG-Fe(II) oxygenase</fullName>
    </submittedName>
</protein>
<evidence type="ECO:0000256" key="4">
    <source>
        <dbReference type="ARBA" id="ARBA00022964"/>
    </source>
</evidence>
<keyword evidence="5" id="KW-0560">Oxidoreductase</keyword>
<accession>A0A246F767</accession>
<evidence type="ECO:0000256" key="3">
    <source>
        <dbReference type="ARBA" id="ARBA00022896"/>
    </source>
</evidence>
<dbReference type="STRING" id="46680.GCA_000807755_06883"/>
<dbReference type="PROSITE" id="PS51471">
    <property type="entry name" value="FE2OG_OXY"/>
    <property type="match status" value="1"/>
</dbReference>
<reference evidence="8 9" key="1">
    <citation type="submission" date="2017-06" db="EMBL/GenBank/DDBJ databases">
        <title>Draft genome of Pseudomonas nitroreducens DF05.</title>
        <authorList>
            <person name="Iyer R."/>
        </authorList>
    </citation>
    <scope>NUCLEOTIDE SEQUENCE [LARGE SCALE GENOMIC DNA]</scope>
    <source>
        <strain evidence="8 9">DF05</strain>
    </source>
</reference>
<keyword evidence="4" id="KW-0223">Dioxygenase</keyword>
<name>A0A246F767_PSENT</name>
<dbReference type="GO" id="GO:0031418">
    <property type="term" value="F:L-ascorbic acid binding"/>
    <property type="evidence" value="ECO:0007669"/>
    <property type="project" value="UniProtKB-KW"/>
</dbReference>
<dbReference type="InterPro" id="IPR005123">
    <property type="entry name" value="Oxoglu/Fe-dep_dioxygenase_dom"/>
</dbReference>
<dbReference type="Gene3D" id="2.60.120.620">
    <property type="entry name" value="q2cbj1_9rhob like domain"/>
    <property type="match status" value="1"/>
</dbReference>